<reference evidence="2 3" key="1">
    <citation type="submission" date="2019-11" db="EMBL/GenBank/DDBJ databases">
        <title>Novel species isolated from a subtropical stream in China.</title>
        <authorList>
            <person name="Lu H."/>
        </authorList>
    </citation>
    <scope>NUCLEOTIDE SEQUENCE [LARGE SCALE GENOMIC DNA]</scope>
    <source>
        <strain evidence="2 3">FT25W</strain>
    </source>
</reference>
<accession>A0A6L5QP64</accession>
<dbReference type="AlphaFoldDB" id="A0A6L5QP64"/>
<dbReference type="NCBIfam" id="TIGR02001">
    <property type="entry name" value="gcw_chp"/>
    <property type="match status" value="1"/>
</dbReference>
<evidence type="ECO:0000313" key="2">
    <source>
        <dbReference type="EMBL" id="MRX11590.1"/>
    </source>
</evidence>
<keyword evidence="1" id="KW-0732">Signal</keyword>
<dbReference type="Pfam" id="PF09694">
    <property type="entry name" value="Gcw_chp"/>
    <property type="match status" value="1"/>
</dbReference>
<sequence length="249" mass="26845">MMKMAKNFTLIAALTLAFASLARAEEATPAPEAKPDNEVSYNVAVVSDYRYRGVSQTREKPALQGGADYVNNPTGLYAGTWLSTIKWVKDGGGDGEVEWDLYAGKRGNITADISYDVGGLYYFYPSNKLSPSANTFELYGQITAGPFSVKYSHSTTNLFGFANSKNSGYVDGQFNNEVYDGYILNLHVGHQNVKNNGASSYTDYKVGVTKDFGVVSVALAAVYADTEAYVGKGKNLGKTGAVLTISKTF</sequence>
<organism evidence="2 3">
    <name type="scientific">Duganella alba</name>
    <dbReference type="NCBI Taxonomy" id="2666081"/>
    <lineage>
        <taxon>Bacteria</taxon>
        <taxon>Pseudomonadati</taxon>
        <taxon>Pseudomonadota</taxon>
        <taxon>Betaproteobacteria</taxon>
        <taxon>Burkholderiales</taxon>
        <taxon>Oxalobacteraceae</taxon>
        <taxon>Telluria group</taxon>
        <taxon>Duganella</taxon>
    </lineage>
</organism>
<protein>
    <submittedName>
        <fullName evidence="2">Uncharacterized protein</fullName>
    </submittedName>
</protein>
<proteinExistence type="predicted"/>
<dbReference type="EMBL" id="WKJM01000038">
    <property type="protein sequence ID" value="MRX11590.1"/>
    <property type="molecule type" value="Genomic_DNA"/>
</dbReference>
<feature type="chain" id="PRO_5026983660" evidence="1">
    <location>
        <begin position="25"/>
        <end position="249"/>
    </location>
</feature>
<dbReference type="InterPro" id="IPR010239">
    <property type="entry name" value="CHP02001"/>
</dbReference>
<comment type="caution">
    <text evidence="2">The sequence shown here is derived from an EMBL/GenBank/DDBJ whole genome shotgun (WGS) entry which is preliminary data.</text>
</comment>
<evidence type="ECO:0000313" key="3">
    <source>
        <dbReference type="Proteomes" id="UP000481037"/>
    </source>
</evidence>
<keyword evidence="3" id="KW-1185">Reference proteome</keyword>
<feature type="signal peptide" evidence="1">
    <location>
        <begin position="1"/>
        <end position="24"/>
    </location>
</feature>
<evidence type="ECO:0000256" key="1">
    <source>
        <dbReference type="SAM" id="SignalP"/>
    </source>
</evidence>
<dbReference type="Proteomes" id="UP000481037">
    <property type="component" value="Unassembled WGS sequence"/>
</dbReference>
<gene>
    <name evidence="2" type="ORF">GJ697_27565</name>
</gene>
<name>A0A6L5QP64_9BURK</name>